<dbReference type="Pfam" id="PF01979">
    <property type="entry name" value="Amidohydro_1"/>
    <property type="match status" value="1"/>
</dbReference>
<dbReference type="PANTHER" id="PTHR36842:SF1">
    <property type="entry name" value="PROTEIN TOLB"/>
    <property type="match status" value="1"/>
</dbReference>
<evidence type="ECO:0000256" key="1">
    <source>
        <dbReference type="ARBA" id="ARBA00009820"/>
    </source>
</evidence>
<reference evidence="5" key="1">
    <citation type="journal article" date="2019" name="Int. J. Syst. Evol. Microbiol.">
        <title>The Global Catalogue of Microorganisms (GCM) 10K type strain sequencing project: providing services to taxonomists for standard genome sequencing and annotation.</title>
        <authorList>
            <consortium name="The Broad Institute Genomics Platform"/>
            <consortium name="The Broad Institute Genome Sequencing Center for Infectious Disease"/>
            <person name="Wu L."/>
            <person name="Ma J."/>
        </authorList>
    </citation>
    <scope>NUCLEOTIDE SEQUENCE [LARGE SCALE GENOMIC DNA]</scope>
    <source>
        <strain evidence="5">CGMCC 4.7643</strain>
    </source>
</reference>
<comment type="caution">
    <text evidence="4">The sequence shown here is derived from an EMBL/GenBank/DDBJ whole genome shotgun (WGS) entry which is preliminary data.</text>
</comment>
<dbReference type="Proteomes" id="UP001597419">
    <property type="component" value="Unassembled WGS sequence"/>
</dbReference>
<dbReference type="Pfam" id="PF07676">
    <property type="entry name" value="PD40"/>
    <property type="match status" value="5"/>
</dbReference>
<dbReference type="InterPro" id="IPR032466">
    <property type="entry name" value="Metal_Hydrolase"/>
</dbReference>
<keyword evidence="2" id="KW-0732">Signal</keyword>
<feature type="domain" description="Amidohydrolase-related" evidence="3">
    <location>
        <begin position="635"/>
        <end position="978"/>
    </location>
</feature>
<dbReference type="InterPro" id="IPR011059">
    <property type="entry name" value="Metal-dep_hydrolase_composite"/>
</dbReference>
<gene>
    <name evidence="4" type="ORF">ACFSYJ_00965</name>
</gene>
<dbReference type="InterPro" id="IPR011659">
    <property type="entry name" value="WD40"/>
</dbReference>
<dbReference type="InterPro" id="IPR006680">
    <property type="entry name" value="Amidohydro-rel"/>
</dbReference>
<dbReference type="EMBL" id="JBHUKU010000001">
    <property type="protein sequence ID" value="MFD2457143.1"/>
    <property type="molecule type" value="Genomic_DNA"/>
</dbReference>
<dbReference type="SUPFAM" id="SSF51556">
    <property type="entry name" value="Metallo-dependent hydrolases"/>
    <property type="match status" value="1"/>
</dbReference>
<evidence type="ECO:0000259" key="3">
    <source>
        <dbReference type="Pfam" id="PF01979"/>
    </source>
</evidence>
<feature type="signal peptide" evidence="2">
    <location>
        <begin position="1"/>
        <end position="31"/>
    </location>
</feature>
<evidence type="ECO:0000313" key="5">
    <source>
        <dbReference type="Proteomes" id="UP001597419"/>
    </source>
</evidence>
<dbReference type="SUPFAM" id="SSF51338">
    <property type="entry name" value="Composite domain of metallo-dependent hydrolases"/>
    <property type="match status" value="1"/>
</dbReference>
<dbReference type="SUPFAM" id="SSF82171">
    <property type="entry name" value="DPP6 N-terminal domain-like"/>
    <property type="match status" value="3"/>
</dbReference>
<protein>
    <submittedName>
        <fullName evidence="4">Amidohydrolase family protein</fullName>
    </submittedName>
</protein>
<dbReference type="InterPro" id="IPR011042">
    <property type="entry name" value="6-blade_b-propeller_TolB-like"/>
</dbReference>
<dbReference type="Gene3D" id="2.30.40.10">
    <property type="entry name" value="Urease, subunit C, domain 1"/>
    <property type="match status" value="2"/>
</dbReference>
<keyword evidence="5" id="KW-1185">Reference proteome</keyword>
<comment type="similarity">
    <text evidence="1">Belongs to the TolB family.</text>
</comment>
<dbReference type="Pfam" id="PF26549">
    <property type="entry name" value="Tricorn_N"/>
    <property type="match status" value="1"/>
</dbReference>
<dbReference type="Gene3D" id="2.120.10.30">
    <property type="entry name" value="TolB, C-terminal domain"/>
    <property type="match status" value="3"/>
</dbReference>
<evidence type="ECO:0000256" key="2">
    <source>
        <dbReference type="SAM" id="SignalP"/>
    </source>
</evidence>
<sequence length="997" mass="107757">MSISPFRRFARAALVGVLAVSPLTAAASAQAAERTVTVAEGTNLAVTVSPRDGTVVFDLQGQLFSIPREGGDATPVGDDRLDPFWPVFSPDGRELAIQSYADGMFHIAVVAPDGSAVRQLTFGEHDDLQPAWSPDGTKIAFSSDRAGRAEIWTVDVRSGETRQITRGGAPKSQPTWAPDGGSIAYAAGFTIDSVDLATGAVRTVVPAAKAFLGAPSWSPDGRTLAFLRSGAEGRTLMVSESGTVRQVGTYTDVFPFPARWLSAHELIYGANGRIAVSDTLTGAAREVPFSATFTLDRDRYQRKAHDFDSRKPRQARGIAGPALSPDGRAVVFKALNDLWLLPIGDKPRRLTHDQFSEWDPVWSPDGKSIAYASDKAGTEDLYVLDVASGQEKRATSLPGAEVSPAWSPDGKKLAFEDQEGGLFTVDLAGGAVTRVLKPLTTPGRPSWSPDGKFLTLTVSAGQRNQILLVDVTAGTSRTIEPSPYGSVSTRGDDGPVWSPDGHWLAFSQDSVITLLPVDATGAPTGPSRRVTDEASDAPSWSGDSKTLLYLHNGTLRLTTVDGDAPRDVPLDLTFAQDQPTGGLVIHAGRLWDGRHREARTDVDIIVVGNRVKRIEPHREDRQRAGWQFVDASKLTVTPGLVDMHNHQEMQAKFFGDRQGRLLLSYGITTTRSTGDPAYRALEDREALTSGDRIGPRFFMTGEMLEGSRVSWEFARPVRDERQLTLEMSRARELGYDVIKTYQRFRNDWQAEVTEQAHEFGVPTTSHYLYPAVSHGVDMKEHLAGPSRWGFGFSHEGSLSGPYEDVIQLAARGGMPFSSTLFSSSSLLADDPAMVTDPRLRALYTGTQQQALHAKLLCAQGKGPCGFLDGTPERARKDVDVIKRLLAAGGVVLAGTDAPLDSTAVGLHLNLRSMAKYGVDPFQVLQSATLLSARQLGVERDLGSVEEGKLADLVFTEGDASHDVNRLMDVRMVVKNGKLHTVDELTAPFRTPPPGASK</sequence>
<dbReference type="Gene3D" id="3.20.20.140">
    <property type="entry name" value="Metal-dependent hydrolases"/>
    <property type="match status" value="2"/>
</dbReference>
<evidence type="ECO:0000313" key="4">
    <source>
        <dbReference type="EMBL" id="MFD2457143.1"/>
    </source>
</evidence>
<dbReference type="RefSeq" id="WP_345402254.1">
    <property type="nucleotide sequence ID" value="NZ_BAABHG010000013.1"/>
</dbReference>
<accession>A0ABW5G7W4</accession>
<feature type="chain" id="PRO_5046126406" evidence="2">
    <location>
        <begin position="32"/>
        <end position="997"/>
    </location>
</feature>
<proteinExistence type="inferred from homology"/>
<name>A0ABW5G7W4_9PSEU</name>
<organism evidence="4 5">
    <name type="scientific">Amycolatopsis samaneae</name>
    <dbReference type="NCBI Taxonomy" id="664691"/>
    <lineage>
        <taxon>Bacteria</taxon>
        <taxon>Bacillati</taxon>
        <taxon>Actinomycetota</taxon>
        <taxon>Actinomycetes</taxon>
        <taxon>Pseudonocardiales</taxon>
        <taxon>Pseudonocardiaceae</taxon>
        <taxon>Amycolatopsis</taxon>
    </lineage>
</organism>
<dbReference type="PANTHER" id="PTHR36842">
    <property type="entry name" value="PROTEIN TOLB HOMOLOG"/>
    <property type="match status" value="1"/>
</dbReference>